<dbReference type="GO" id="GO:0016020">
    <property type="term" value="C:membrane"/>
    <property type="evidence" value="ECO:0007669"/>
    <property type="project" value="UniProtKB-SubCell"/>
</dbReference>
<reference evidence="11" key="1">
    <citation type="submission" date="2021-01" db="UniProtKB">
        <authorList>
            <consortium name="EnsemblPlants"/>
        </authorList>
    </citation>
    <scope>IDENTIFICATION</scope>
</reference>
<accession>A0A7N0UEW7</accession>
<keyword evidence="8" id="KW-0012">Acyltransferase</keyword>
<feature type="domain" description="Wax synthase" evidence="10">
    <location>
        <begin position="185"/>
        <end position="271"/>
    </location>
</feature>
<dbReference type="Pfam" id="PF13813">
    <property type="entry name" value="MBOAT_2"/>
    <property type="match status" value="1"/>
</dbReference>
<evidence type="ECO:0000313" key="11">
    <source>
        <dbReference type="EnsemblPlants" id="Kaladp0063s0054.1.v1.1.CDS.1"/>
    </source>
</evidence>
<feature type="transmembrane region" description="Helical" evidence="9">
    <location>
        <begin position="38"/>
        <end position="55"/>
    </location>
</feature>
<name>A0A7N0UEW7_KALFE</name>
<comment type="subcellular location">
    <subcellularLocation>
        <location evidence="1">Membrane</location>
        <topology evidence="1">Multi-pass membrane protein</topology>
    </subcellularLocation>
</comment>
<dbReference type="InterPro" id="IPR017088">
    <property type="entry name" value="Wax_synthase_Magnoliopsida"/>
</dbReference>
<dbReference type="EnsemblPlants" id="Kaladp0063s0054.1.v1.1">
    <property type="protein sequence ID" value="Kaladp0063s0054.1.v1.1.CDS.1"/>
    <property type="gene ID" value="Kaladp0063s0054.v1.1"/>
</dbReference>
<evidence type="ECO:0000256" key="1">
    <source>
        <dbReference type="ARBA" id="ARBA00004141"/>
    </source>
</evidence>
<dbReference type="InterPro" id="IPR032805">
    <property type="entry name" value="Wax_synthase_dom"/>
</dbReference>
<evidence type="ECO:0000259" key="10">
    <source>
        <dbReference type="Pfam" id="PF13813"/>
    </source>
</evidence>
<dbReference type="PANTHER" id="PTHR31595:SF46">
    <property type="entry name" value="ACYL-COA--STEROL O-ACYLTRANSFERASE 1"/>
    <property type="match status" value="1"/>
</dbReference>
<organism evidence="11 12">
    <name type="scientific">Kalanchoe fedtschenkoi</name>
    <name type="common">Lavender scallops</name>
    <name type="synonym">South American air plant</name>
    <dbReference type="NCBI Taxonomy" id="63787"/>
    <lineage>
        <taxon>Eukaryota</taxon>
        <taxon>Viridiplantae</taxon>
        <taxon>Streptophyta</taxon>
        <taxon>Embryophyta</taxon>
        <taxon>Tracheophyta</taxon>
        <taxon>Spermatophyta</taxon>
        <taxon>Magnoliopsida</taxon>
        <taxon>eudicotyledons</taxon>
        <taxon>Gunneridae</taxon>
        <taxon>Pentapetalae</taxon>
        <taxon>Saxifragales</taxon>
        <taxon>Crassulaceae</taxon>
        <taxon>Kalanchoe</taxon>
    </lineage>
</organism>
<dbReference type="Gramene" id="Kaladp0063s0054.1.v1.1">
    <property type="protein sequence ID" value="Kaladp0063s0054.1.v1.1.CDS.1"/>
    <property type="gene ID" value="Kaladp0063s0054.v1.1"/>
</dbReference>
<sequence>MEPESEIIRFIQTWLIVYASLTYCFFTGKLVSPGKLRLLFILPVVVLFVLLPLRLTSIHFSGTTGFFISWMASFKLLLFALDKGPLASDPSISLACFCAAASLPIKITPKQNIVEESAPPSLKPAMWYAVRAASMAVVAKLFAFRDQLHPTAMKFLKCFHIYLLLEFLLEVVRAAARAGLGIELEPQFNDPHRTASLREFWGRRWNLMVTGILRPAVYEPVMSRSSGLLGRTNGQRFAVMVTFGVSAVMHELIDYYLNRMHPTGKITAFFLLQGACVVAETALRRRLNGKWRVPRKVSASLTIWFVLSTASWLFVPELYRGTVEARMFEEYAAVGEFIKSVTSGTIFRSFHGSASIHYFFKQIISFQLPILNIQ</sequence>
<dbReference type="AlphaFoldDB" id="A0A7N0UEW7"/>
<dbReference type="InterPro" id="IPR044851">
    <property type="entry name" value="Wax_synthase"/>
</dbReference>
<evidence type="ECO:0000256" key="7">
    <source>
        <dbReference type="ARBA" id="ARBA00023136"/>
    </source>
</evidence>
<evidence type="ECO:0000256" key="8">
    <source>
        <dbReference type="ARBA" id="ARBA00023315"/>
    </source>
</evidence>
<evidence type="ECO:0000313" key="12">
    <source>
        <dbReference type="Proteomes" id="UP000594263"/>
    </source>
</evidence>
<keyword evidence="4 9" id="KW-0812">Transmembrane</keyword>
<evidence type="ECO:0000256" key="6">
    <source>
        <dbReference type="ARBA" id="ARBA00023098"/>
    </source>
</evidence>
<keyword evidence="7 9" id="KW-0472">Membrane</keyword>
<evidence type="ECO:0000256" key="5">
    <source>
        <dbReference type="ARBA" id="ARBA00022989"/>
    </source>
</evidence>
<evidence type="ECO:0000256" key="2">
    <source>
        <dbReference type="ARBA" id="ARBA00007282"/>
    </source>
</evidence>
<evidence type="ECO:0000256" key="4">
    <source>
        <dbReference type="ARBA" id="ARBA00022692"/>
    </source>
</evidence>
<comment type="similarity">
    <text evidence="2">Belongs to the wax synthase family.</text>
</comment>
<keyword evidence="3" id="KW-0808">Transferase</keyword>
<protein>
    <recommendedName>
        <fullName evidence="10">Wax synthase domain-containing protein</fullName>
    </recommendedName>
</protein>
<dbReference type="GO" id="GO:0008374">
    <property type="term" value="F:O-acyltransferase activity"/>
    <property type="evidence" value="ECO:0007669"/>
    <property type="project" value="InterPro"/>
</dbReference>
<dbReference type="OMA" id="RTWEAWE"/>
<proteinExistence type="inferred from homology"/>
<feature type="transmembrane region" description="Helical" evidence="9">
    <location>
        <begin position="6"/>
        <end position="26"/>
    </location>
</feature>
<dbReference type="PANTHER" id="PTHR31595">
    <property type="entry name" value="LONG-CHAIN-ALCOHOL O-FATTY-ACYLTRANSFERASE 3-RELATED"/>
    <property type="match status" value="1"/>
</dbReference>
<keyword evidence="12" id="KW-1185">Reference proteome</keyword>
<dbReference type="Proteomes" id="UP000594263">
    <property type="component" value="Unplaced"/>
</dbReference>
<evidence type="ECO:0000256" key="3">
    <source>
        <dbReference type="ARBA" id="ARBA00022679"/>
    </source>
</evidence>
<evidence type="ECO:0000256" key="9">
    <source>
        <dbReference type="SAM" id="Phobius"/>
    </source>
</evidence>
<dbReference type="PIRSF" id="PIRSF037006">
    <property type="entry name" value="Wax_synthase"/>
    <property type="match status" value="1"/>
</dbReference>
<keyword evidence="5 9" id="KW-1133">Transmembrane helix</keyword>
<dbReference type="GO" id="GO:0006629">
    <property type="term" value="P:lipid metabolic process"/>
    <property type="evidence" value="ECO:0007669"/>
    <property type="project" value="UniProtKB-KW"/>
</dbReference>
<keyword evidence="6" id="KW-0443">Lipid metabolism</keyword>